<reference evidence="1 2" key="1">
    <citation type="journal article" date="2015" name="Proc. Natl. Acad. Sci. U.S.A.">
        <title>The resurrection genome of Boea hygrometrica: A blueprint for survival of dehydration.</title>
        <authorList>
            <person name="Xiao L."/>
            <person name="Yang G."/>
            <person name="Zhang L."/>
            <person name="Yang X."/>
            <person name="Zhao S."/>
            <person name="Ji Z."/>
            <person name="Zhou Q."/>
            <person name="Hu M."/>
            <person name="Wang Y."/>
            <person name="Chen M."/>
            <person name="Xu Y."/>
            <person name="Jin H."/>
            <person name="Xiao X."/>
            <person name="Hu G."/>
            <person name="Bao F."/>
            <person name="Hu Y."/>
            <person name="Wan P."/>
            <person name="Li L."/>
            <person name="Deng X."/>
            <person name="Kuang T."/>
            <person name="Xiang C."/>
            <person name="Zhu J.K."/>
            <person name="Oliver M.J."/>
            <person name="He Y."/>
        </authorList>
    </citation>
    <scope>NUCLEOTIDE SEQUENCE [LARGE SCALE GENOMIC DNA]</scope>
    <source>
        <strain evidence="2">cv. XS01</strain>
    </source>
</reference>
<dbReference type="AlphaFoldDB" id="A0A2Z7D7A5"/>
<proteinExistence type="predicted"/>
<keyword evidence="2" id="KW-1185">Reference proteome</keyword>
<evidence type="ECO:0000313" key="2">
    <source>
        <dbReference type="Proteomes" id="UP000250235"/>
    </source>
</evidence>
<name>A0A2Z7D7A5_9LAMI</name>
<protein>
    <submittedName>
        <fullName evidence="1">Inactive beta-amylase 9</fullName>
    </submittedName>
</protein>
<dbReference type="Proteomes" id="UP000250235">
    <property type="component" value="Unassembled WGS sequence"/>
</dbReference>
<organism evidence="1 2">
    <name type="scientific">Dorcoceras hygrometricum</name>
    <dbReference type="NCBI Taxonomy" id="472368"/>
    <lineage>
        <taxon>Eukaryota</taxon>
        <taxon>Viridiplantae</taxon>
        <taxon>Streptophyta</taxon>
        <taxon>Embryophyta</taxon>
        <taxon>Tracheophyta</taxon>
        <taxon>Spermatophyta</taxon>
        <taxon>Magnoliopsida</taxon>
        <taxon>eudicotyledons</taxon>
        <taxon>Gunneridae</taxon>
        <taxon>Pentapetalae</taxon>
        <taxon>asterids</taxon>
        <taxon>lamiids</taxon>
        <taxon>Lamiales</taxon>
        <taxon>Gesneriaceae</taxon>
        <taxon>Didymocarpoideae</taxon>
        <taxon>Trichosporeae</taxon>
        <taxon>Loxocarpinae</taxon>
        <taxon>Dorcoceras</taxon>
    </lineage>
</organism>
<accession>A0A2Z7D7A5</accession>
<evidence type="ECO:0000313" key="1">
    <source>
        <dbReference type="EMBL" id="KZV55419.1"/>
    </source>
</evidence>
<sequence length="229" mass="26243">MHEIKLQPNTGSQRIPKAAQQLESEQKTVATMCVSIWEIPTRLSTRYQVHKQRSTCCSPTRDMWELPTPLTVANSPNREMRYGSYPLASTNTLARSIQQSKGTAIRDLKKHATDACMQCNTMQQGPSNADLTPAKPITNNYSRNETQKNNSWELRTRPTLFYPSISTESCEQHKTTQWRCLRTPHQLQANVRKQYPNKASQQEESNATTHTSIGAVYRWKSKKIRFGEQ</sequence>
<dbReference type="EMBL" id="KQ988600">
    <property type="protein sequence ID" value="KZV55419.1"/>
    <property type="molecule type" value="Genomic_DNA"/>
</dbReference>
<gene>
    <name evidence="1" type="ORF">F511_42631</name>
</gene>